<dbReference type="InterPro" id="IPR036942">
    <property type="entry name" value="Beta-barrel_TonB_sf"/>
</dbReference>
<keyword evidence="7" id="KW-0675">Receptor</keyword>
<evidence type="ECO:0000256" key="1">
    <source>
        <dbReference type="ARBA" id="ARBA00004442"/>
    </source>
</evidence>
<proteinExistence type="predicted"/>
<dbReference type="Gene3D" id="2.170.130.10">
    <property type="entry name" value="TonB-dependent receptor, plug domain"/>
    <property type="match status" value="1"/>
</dbReference>
<dbReference type="InterPro" id="IPR013784">
    <property type="entry name" value="Carb-bd-like_fold"/>
</dbReference>
<dbReference type="Pfam" id="PF13620">
    <property type="entry name" value="CarboxypepD_reg"/>
    <property type="match status" value="1"/>
</dbReference>
<reference evidence="7 8" key="1">
    <citation type="journal article" date="2013" name="J. Microbiol.">
        <title>Mucilaginibacter ginsenosidivorax sp. nov., with ginsenoside converting activity isolated from sediment.</title>
        <authorList>
            <person name="Kim J.K."/>
            <person name="Choi T.E."/>
            <person name="Liu Q.M."/>
            <person name="Park H.Y."/>
            <person name="Yi T.H."/>
            <person name="Yoon M.H."/>
            <person name="Kim S.C."/>
            <person name="Im W.T."/>
        </authorList>
    </citation>
    <scope>NUCLEOTIDE SEQUENCE [LARGE SCALE GENOMIC DNA]</scope>
    <source>
        <strain evidence="7 8">KHI28</strain>
    </source>
</reference>
<keyword evidence="2" id="KW-0472">Membrane</keyword>
<dbReference type="AlphaFoldDB" id="A0A5B8VWY8"/>
<dbReference type="OrthoDB" id="724695at2"/>
<keyword evidence="4" id="KW-0732">Signal</keyword>
<feature type="domain" description="TonB-dependent receptor plug" evidence="5">
    <location>
        <begin position="138"/>
        <end position="226"/>
    </location>
</feature>
<dbReference type="InterPro" id="IPR012910">
    <property type="entry name" value="Plug_dom"/>
</dbReference>
<name>A0A5B8VWY8_9SPHI</name>
<protein>
    <submittedName>
        <fullName evidence="7">TonB-dependent receptor</fullName>
    </submittedName>
</protein>
<dbReference type="InterPro" id="IPR037066">
    <property type="entry name" value="Plug_dom_sf"/>
</dbReference>
<evidence type="ECO:0000259" key="6">
    <source>
        <dbReference type="Pfam" id="PF14905"/>
    </source>
</evidence>
<comment type="subcellular location">
    <subcellularLocation>
        <location evidence="1">Cell outer membrane</location>
    </subcellularLocation>
</comment>
<feature type="signal peptide" evidence="4">
    <location>
        <begin position="1"/>
        <end position="22"/>
    </location>
</feature>
<dbReference type="GO" id="GO:0009279">
    <property type="term" value="C:cell outer membrane"/>
    <property type="evidence" value="ECO:0007669"/>
    <property type="project" value="UniProtKB-SubCell"/>
</dbReference>
<dbReference type="SUPFAM" id="SSF56935">
    <property type="entry name" value="Porins"/>
    <property type="match status" value="1"/>
</dbReference>
<dbReference type="KEGG" id="mgk:FSB76_09805"/>
<dbReference type="RefSeq" id="WP_147053401.1">
    <property type="nucleotide sequence ID" value="NZ_CP042437.1"/>
</dbReference>
<dbReference type="GO" id="GO:0030246">
    <property type="term" value="F:carbohydrate binding"/>
    <property type="evidence" value="ECO:0007669"/>
    <property type="project" value="InterPro"/>
</dbReference>
<evidence type="ECO:0000313" key="7">
    <source>
        <dbReference type="EMBL" id="QEC76224.1"/>
    </source>
</evidence>
<gene>
    <name evidence="7" type="ORF">FSB76_09805</name>
</gene>
<feature type="domain" description="Outer membrane protein beta-barrel" evidence="6">
    <location>
        <begin position="386"/>
        <end position="788"/>
    </location>
</feature>
<evidence type="ECO:0000313" key="8">
    <source>
        <dbReference type="Proteomes" id="UP000321362"/>
    </source>
</evidence>
<organism evidence="7 8">
    <name type="scientific">Mucilaginibacter ginsenosidivorax</name>
    <dbReference type="NCBI Taxonomy" id="862126"/>
    <lineage>
        <taxon>Bacteria</taxon>
        <taxon>Pseudomonadati</taxon>
        <taxon>Bacteroidota</taxon>
        <taxon>Sphingobacteriia</taxon>
        <taxon>Sphingobacteriales</taxon>
        <taxon>Sphingobacteriaceae</taxon>
        <taxon>Mucilaginibacter</taxon>
    </lineage>
</organism>
<evidence type="ECO:0000259" key="5">
    <source>
        <dbReference type="Pfam" id="PF07715"/>
    </source>
</evidence>
<accession>A0A5B8VWY8</accession>
<evidence type="ECO:0000256" key="3">
    <source>
        <dbReference type="ARBA" id="ARBA00023237"/>
    </source>
</evidence>
<evidence type="ECO:0000256" key="4">
    <source>
        <dbReference type="SAM" id="SignalP"/>
    </source>
</evidence>
<dbReference type="Gene3D" id="2.40.170.20">
    <property type="entry name" value="TonB-dependent receptor, beta-barrel domain"/>
    <property type="match status" value="1"/>
</dbReference>
<sequence length="813" mass="90483">MQIISKYFLTGLLSAIACWASAQNINNGAIKGAVIDDQDKPLPYATIVLKTNPTAVLYSSTLTDDRGGFIIKNIAPGNYIVKIGMLGFEKDSLNITISQNHMEVDMGIRKLKTTSQLLKTVTVKAETPLIERNLDKTVVNVAQNITSEGLTVMELLKKLPGVQITPNGQISMNGKSGVNVNIDGKPTYLSTDDLANLLNGMPASNIQKIEVMSNPSSKYDAAGLVGIINIVKKKNHTDGLNGSVNGSFIQSYYGKYNAGLSLSYKNQYINLFLNNTYSNNKSFDRRYVTTDISNAANRLLTQQQSVNNGINNSHNYRPTLGIDIYLSQKTTLTASGTAGFGSSNNLLISKMDIRDSALVKTSRTDFTSQVKDHPDNYTAAIQLTQQLDTAGQIWSIDADHSSYHNSPVQTNVSTLSDALNNFVNQFDYLLLQGRKLDIYAAKTDYILPLKNKGRFETGLKFSYVKAINDNTFYNQTGGQNTIDLSQSDYSINSENINAAYINLNKTYPALTVQAGLRTEQTITKGKQTFSGESVNQNYLQLFPTVFMSKKLGEQNALTLRLGRRIERADYHELVPFRRPQTATLYFQGNPNLKPQLSWHGELSWAYQNTFFVTVNYDIDKDYIRTLPFVDSNETTITRRPINVQGAHSWDVDFAYTKKITAWWSVDNTLSVYNNAFSGSAGNYSLNNGGLTSIDFITNNSFHINDKLSAGCDFEYESKRRFINSAFGSYYTLSAGIKQQLFNNKGSLSLNANNLLQSEDHYAIDRTAGLYHYSYFNFYSRYVSLSFSYRFGTGKTNKVKIDSGSADEQKRAGS</sequence>
<keyword evidence="8" id="KW-1185">Reference proteome</keyword>
<dbReference type="SUPFAM" id="SSF49452">
    <property type="entry name" value="Starch-binding domain-like"/>
    <property type="match status" value="1"/>
</dbReference>
<feature type="chain" id="PRO_5022839943" evidence="4">
    <location>
        <begin position="23"/>
        <end position="813"/>
    </location>
</feature>
<keyword evidence="3" id="KW-0998">Cell outer membrane</keyword>
<dbReference type="Pfam" id="PF14905">
    <property type="entry name" value="OMP_b-brl_3"/>
    <property type="match status" value="1"/>
</dbReference>
<dbReference type="Gene3D" id="2.60.40.1120">
    <property type="entry name" value="Carboxypeptidase-like, regulatory domain"/>
    <property type="match status" value="1"/>
</dbReference>
<dbReference type="Pfam" id="PF07715">
    <property type="entry name" value="Plug"/>
    <property type="match status" value="1"/>
</dbReference>
<dbReference type="InterPro" id="IPR041700">
    <property type="entry name" value="OMP_b-brl_3"/>
</dbReference>
<dbReference type="Proteomes" id="UP000321362">
    <property type="component" value="Chromosome"/>
</dbReference>
<evidence type="ECO:0000256" key="2">
    <source>
        <dbReference type="ARBA" id="ARBA00023136"/>
    </source>
</evidence>
<dbReference type="EMBL" id="CP042437">
    <property type="protein sequence ID" value="QEC76224.1"/>
    <property type="molecule type" value="Genomic_DNA"/>
</dbReference>
<dbReference type="PROSITE" id="PS51257">
    <property type="entry name" value="PROKAR_LIPOPROTEIN"/>
    <property type="match status" value="1"/>
</dbReference>